<keyword evidence="4" id="KW-0547">Nucleotide-binding</keyword>
<name>A0A1P9WS90_9BACT</name>
<dbReference type="InterPro" id="IPR017932">
    <property type="entry name" value="GATase_2_dom"/>
</dbReference>
<protein>
    <recommendedName>
        <fullName evidence="3">asparagine synthase (glutamine-hydrolyzing)</fullName>
        <ecNumber evidence="3">6.3.5.4</ecNumber>
    </recommendedName>
</protein>
<dbReference type="Pfam" id="PF00733">
    <property type="entry name" value="Asn_synthase"/>
    <property type="match status" value="1"/>
</dbReference>
<dbReference type="PANTHER" id="PTHR43284:SF1">
    <property type="entry name" value="ASPARAGINE SYNTHETASE"/>
    <property type="match status" value="1"/>
</dbReference>
<dbReference type="OrthoDB" id="9763290at2"/>
<dbReference type="STRING" id="1178516.AWR27_02075"/>
<evidence type="ECO:0000256" key="1">
    <source>
        <dbReference type="ARBA" id="ARBA00005187"/>
    </source>
</evidence>
<dbReference type="GO" id="GO:0004066">
    <property type="term" value="F:asparagine synthase (glutamine-hydrolyzing) activity"/>
    <property type="evidence" value="ECO:0007669"/>
    <property type="project" value="UniProtKB-EC"/>
</dbReference>
<dbReference type="KEGG" id="smon:AWR27_02075"/>
<comment type="similarity">
    <text evidence="2">Belongs to the asparagine synthetase family.</text>
</comment>
<dbReference type="PIRSF" id="PIRSF001589">
    <property type="entry name" value="Asn_synthetase_glu-h"/>
    <property type="match status" value="1"/>
</dbReference>
<evidence type="ECO:0000256" key="2">
    <source>
        <dbReference type="ARBA" id="ARBA00005752"/>
    </source>
</evidence>
<feature type="domain" description="Glutamine amidotransferase type-2" evidence="7">
    <location>
        <begin position="1"/>
        <end position="189"/>
    </location>
</feature>
<dbReference type="RefSeq" id="WP_077129659.1">
    <property type="nucleotide sequence ID" value="NZ_CP014263.1"/>
</dbReference>
<evidence type="ECO:0000256" key="3">
    <source>
        <dbReference type="ARBA" id="ARBA00012737"/>
    </source>
</evidence>
<dbReference type="InterPro" id="IPR014729">
    <property type="entry name" value="Rossmann-like_a/b/a_fold"/>
</dbReference>
<dbReference type="Proteomes" id="UP000187941">
    <property type="component" value="Chromosome"/>
</dbReference>
<dbReference type="EMBL" id="CP014263">
    <property type="protein sequence ID" value="AQG78237.1"/>
    <property type="molecule type" value="Genomic_DNA"/>
</dbReference>
<dbReference type="InterPro" id="IPR001962">
    <property type="entry name" value="Asn_synthase"/>
</dbReference>
<evidence type="ECO:0000256" key="5">
    <source>
        <dbReference type="ARBA" id="ARBA00022840"/>
    </source>
</evidence>
<evidence type="ECO:0000313" key="8">
    <source>
        <dbReference type="EMBL" id="AQG78237.1"/>
    </source>
</evidence>
<keyword evidence="5" id="KW-0067">ATP-binding</keyword>
<dbReference type="GO" id="GO:0006529">
    <property type="term" value="P:asparagine biosynthetic process"/>
    <property type="evidence" value="ECO:0007669"/>
    <property type="project" value="InterPro"/>
</dbReference>
<dbReference type="Pfam" id="PF13537">
    <property type="entry name" value="GATase_7"/>
    <property type="match status" value="1"/>
</dbReference>
<dbReference type="InterPro" id="IPR006426">
    <property type="entry name" value="Asn_synth_AEB"/>
</dbReference>
<evidence type="ECO:0000256" key="6">
    <source>
        <dbReference type="ARBA" id="ARBA00048741"/>
    </source>
</evidence>
<evidence type="ECO:0000259" key="7">
    <source>
        <dbReference type="PROSITE" id="PS51278"/>
    </source>
</evidence>
<organism evidence="8 9">
    <name type="scientific">Spirosoma montaniterrae</name>
    <dbReference type="NCBI Taxonomy" id="1178516"/>
    <lineage>
        <taxon>Bacteria</taxon>
        <taxon>Pseudomonadati</taxon>
        <taxon>Bacteroidota</taxon>
        <taxon>Cytophagia</taxon>
        <taxon>Cytophagales</taxon>
        <taxon>Cytophagaceae</taxon>
        <taxon>Spirosoma</taxon>
    </lineage>
</organism>
<dbReference type="EC" id="6.3.5.4" evidence="3"/>
<dbReference type="InterPro" id="IPR051786">
    <property type="entry name" value="ASN_synthetase/amidase"/>
</dbReference>
<dbReference type="CDD" id="cd01991">
    <property type="entry name" value="Asn_synthase_B_C"/>
    <property type="match status" value="1"/>
</dbReference>
<evidence type="ECO:0000256" key="4">
    <source>
        <dbReference type="ARBA" id="ARBA00022741"/>
    </source>
</evidence>
<dbReference type="InterPro" id="IPR029055">
    <property type="entry name" value="Ntn_hydrolases_N"/>
</dbReference>
<sequence length="647" mass="72503">MGGIAGIIRFDQQTVSPDQLVAMSDILAHRGNAVHQTVDNGVLMAFGGGVDEYQPASVWAVADATVFEEGPLNQLLTDAYLTQNLSAFNGLNADFAVAIYDARQRTVSCVRDPLGVKPLYYTHVPGRFFAFASEIKALLTLPDVPTVPNEAKFREYLTWPTDYVPYSAETFYRHIYSVLPGYAIRVNTHSVETVPYWTPNPAVLDGLLAPDDYAALFQERFTTAIDRRMRGRERVGAHLSGGLDSSSVSCVAQQLLRKQQRPALHTFNIDTRQPEADEQNYAQAVVEQWQTQHQRVTPLPDVLASVLEINRLFDRPEQFIIPSSFHLSVSQSARQVGCDLLLTGHDGDSVIPTGFDYIDQLLDASEWAQLEQACHQFVSFHERDLTAVRPDWFTLNDRARYEAYVLSVLGGAVKKRFRVQSVLAFGVTLKTLQTHLRLSAGAIAAYVVRRIHRKITHQRVVNQLFTPDFQHRFAPTPASTTGERSAALSAEFGVPISQIINTTNVICNEQLNHIGAYYGHEYSFPFFDRNVLELGLFTPLSVHFSNGHGRGLIRHGLRHVLPPIVAARVSKANFIGYSTQAAQQLYNAAYEQFSAPSHPIWAVIDPGAFAQIKAVVFNDKYPIRRKTRYNWLLSRTIYAALWLNSLR</sequence>
<evidence type="ECO:0000313" key="9">
    <source>
        <dbReference type="Proteomes" id="UP000187941"/>
    </source>
</evidence>
<comment type="catalytic activity">
    <reaction evidence="6">
        <text>L-aspartate + L-glutamine + ATP + H2O = L-asparagine + L-glutamate + AMP + diphosphate + H(+)</text>
        <dbReference type="Rhea" id="RHEA:12228"/>
        <dbReference type="ChEBI" id="CHEBI:15377"/>
        <dbReference type="ChEBI" id="CHEBI:15378"/>
        <dbReference type="ChEBI" id="CHEBI:29985"/>
        <dbReference type="ChEBI" id="CHEBI:29991"/>
        <dbReference type="ChEBI" id="CHEBI:30616"/>
        <dbReference type="ChEBI" id="CHEBI:33019"/>
        <dbReference type="ChEBI" id="CHEBI:58048"/>
        <dbReference type="ChEBI" id="CHEBI:58359"/>
        <dbReference type="ChEBI" id="CHEBI:456215"/>
        <dbReference type="EC" id="6.3.5.4"/>
    </reaction>
</comment>
<dbReference type="Gene3D" id="3.60.20.10">
    <property type="entry name" value="Glutamine Phosphoribosylpyrophosphate, subunit 1, domain 1"/>
    <property type="match status" value="1"/>
</dbReference>
<dbReference type="GO" id="GO:0005524">
    <property type="term" value="F:ATP binding"/>
    <property type="evidence" value="ECO:0007669"/>
    <property type="project" value="UniProtKB-KW"/>
</dbReference>
<dbReference type="PROSITE" id="PS51278">
    <property type="entry name" value="GATASE_TYPE_2"/>
    <property type="match status" value="1"/>
</dbReference>
<reference evidence="8 9" key="1">
    <citation type="submission" date="2016-01" db="EMBL/GenBank/DDBJ databases">
        <authorList>
            <person name="Oliw E.H."/>
        </authorList>
    </citation>
    <scope>NUCLEOTIDE SEQUENCE [LARGE SCALE GENOMIC DNA]</scope>
    <source>
        <strain evidence="8 9">DY10</strain>
    </source>
</reference>
<accession>A0A1P9WS90</accession>
<proteinExistence type="inferred from homology"/>
<dbReference type="SUPFAM" id="SSF52402">
    <property type="entry name" value="Adenine nucleotide alpha hydrolases-like"/>
    <property type="match status" value="1"/>
</dbReference>
<gene>
    <name evidence="8" type="ORF">AWR27_02075</name>
</gene>
<dbReference type="PANTHER" id="PTHR43284">
    <property type="entry name" value="ASPARAGINE SYNTHETASE (GLUTAMINE-HYDROLYZING)"/>
    <property type="match status" value="1"/>
</dbReference>
<dbReference type="AlphaFoldDB" id="A0A1P9WS90"/>
<keyword evidence="9" id="KW-1185">Reference proteome</keyword>
<comment type="pathway">
    <text evidence="1">Amino-acid biosynthesis; L-asparagine biosynthesis; L-asparagine from L-aspartate (L-Gln route): step 1/1.</text>
</comment>
<dbReference type="SUPFAM" id="SSF56235">
    <property type="entry name" value="N-terminal nucleophile aminohydrolases (Ntn hydrolases)"/>
    <property type="match status" value="1"/>
</dbReference>
<dbReference type="Gene3D" id="3.40.50.620">
    <property type="entry name" value="HUPs"/>
    <property type="match status" value="1"/>
</dbReference>